<dbReference type="AlphaFoldDB" id="A0A0C2WLP9"/>
<dbReference type="STRING" id="946122.A0A0C2WLP9"/>
<dbReference type="PRINTS" id="PR00463">
    <property type="entry name" value="EP450I"/>
</dbReference>
<feature type="transmembrane region" description="Helical" evidence="11">
    <location>
        <begin position="12"/>
        <end position="30"/>
    </location>
</feature>
<dbReference type="Proteomes" id="UP000054549">
    <property type="component" value="Unassembled WGS sequence"/>
</dbReference>
<dbReference type="GO" id="GO:0004497">
    <property type="term" value="F:monooxygenase activity"/>
    <property type="evidence" value="ECO:0007669"/>
    <property type="project" value="UniProtKB-KW"/>
</dbReference>
<dbReference type="PANTHER" id="PTHR46300">
    <property type="entry name" value="P450, PUTATIVE (EUROFUNG)-RELATED-RELATED"/>
    <property type="match status" value="1"/>
</dbReference>
<dbReference type="GO" id="GO:0005506">
    <property type="term" value="F:iron ion binding"/>
    <property type="evidence" value="ECO:0007669"/>
    <property type="project" value="InterPro"/>
</dbReference>
<evidence type="ECO:0000256" key="9">
    <source>
        <dbReference type="PIRSR" id="PIRSR602401-1"/>
    </source>
</evidence>
<comment type="pathway">
    <text evidence="2">Secondary metabolite biosynthesis.</text>
</comment>
<dbReference type="GO" id="GO:0020037">
    <property type="term" value="F:heme binding"/>
    <property type="evidence" value="ECO:0007669"/>
    <property type="project" value="InterPro"/>
</dbReference>
<protein>
    <recommendedName>
        <fullName evidence="14">Cytochrome P450</fullName>
    </recommendedName>
</protein>
<evidence type="ECO:0000313" key="12">
    <source>
        <dbReference type="EMBL" id="KIL57118.1"/>
    </source>
</evidence>
<dbReference type="InterPro" id="IPR002401">
    <property type="entry name" value="Cyt_P450_E_grp-I"/>
</dbReference>
<name>A0A0C2WLP9_AMAMK</name>
<evidence type="ECO:0000256" key="7">
    <source>
        <dbReference type="ARBA" id="ARBA00023004"/>
    </source>
</evidence>
<sequence length="553" mass="62361">MSLSLVHTADNMLGAVILGVFVLIPIVLFYPRTRRRADLPPGPPSQILTGNTHHVPSSEPWKAYANWSQIYGSPLIHLHISNKPTIIINSARAALDLLDTRSNIYSDRPHSPSSSSSSDPTTQNKHVSIASYLSRPLAWLRRGLFSSWSPRAILGDRPSVFSTSVLHSRFKKYRKLLQTSLNPRAVKKYRDLMENERLTMLMGLLQKPDEFFQHVRRNAGAIILNVAYGWQVTSNDDYFIRLMEEAFVIHNSINKPSGWLVEFFPILRFLPPWFPGNVYKRRAAVYKERMWHIDNVPHRWAKEQIASGTYTESFSSQHLRPEDGRDVDVEEEDVIKWAGGALYFGGADTTVASVLSFILLMTLHPDVQKRAQEEIDRVVGKDRLPTIGDQDNLVYVGALIKEVLRFAPVAPLGLPHRAMDEDTYMGHRIPRGATVIANIWAIGHDEEVYDQPHTFDPTRFLRSSSSDSEPGNTTNRARIDPRKLVFGYGKRVCPGAHFADQSVFLSVTGILALFSISKCVDENGQVVTPRFEFTTGITRYVSCAYLTVYGSLG</sequence>
<dbReference type="Pfam" id="PF00067">
    <property type="entry name" value="p450"/>
    <property type="match status" value="1"/>
</dbReference>
<dbReference type="InterPro" id="IPR036396">
    <property type="entry name" value="Cyt_P450_sf"/>
</dbReference>
<evidence type="ECO:0000256" key="6">
    <source>
        <dbReference type="ARBA" id="ARBA00023002"/>
    </source>
</evidence>
<evidence type="ECO:0000256" key="5">
    <source>
        <dbReference type="ARBA" id="ARBA00022723"/>
    </source>
</evidence>
<evidence type="ECO:0000256" key="4">
    <source>
        <dbReference type="ARBA" id="ARBA00022617"/>
    </source>
</evidence>
<accession>A0A0C2WLP9</accession>
<keyword evidence="11" id="KW-1133">Transmembrane helix</keyword>
<keyword evidence="6 10" id="KW-0560">Oxidoreductase</keyword>
<evidence type="ECO:0008006" key="14">
    <source>
        <dbReference type="Google" id="ProtNLM"/>
    </source>
</evidence>
<keyword evidence="8 10" id="KW-0503">Monooxygenase</keyword>
<dbReference type="InParanoid" id="A0A0C2WLP9"/>
<dbReference type="InterPro" id="IPR017972">
    <property type="entry name" value="Cyt_P450_CS"/>
</dbReference>
<dbReference type="GO" id="GO:0016705">
    <property type="term" value="F:oxidoreductase activity, acting on paired donors, with incorporation or reduction of molecular oxygen"/>
    <property type="evidence" value="ECO:0007669"/>
    <property type="project" value="InterPro"/>
</dbReference>
<dbReference type="PRINTS" id="PR00385">
    <property type="entry name" value="P450"/>
</dbReference>
<reference evidence="12 13" key="1">
    <citation type="submission" date="2014-04" db="EMBL/GenBank/DDBJ databases">
        <title>Evolutionary Origins and Diversification of the Mycorrhizal Mutualists.</title>
        <authorList>
            <consortium name="DOE Joint Genome Institute"/>
            <consortium name="Mycorrhizal Genomics Consortium"/>
            <person name="Kohler A."/>
            <person name="Kuo A."/>
            <person name="Nagy L.G."/>
            <person name="Floudas D."/>
            <person name="Copeland A."/>
            <person name="Barry K.W."/>
            <person name="Cichocki N."/>
            <person name="Veneault-Fourrey C."/>
            <person name="LaButti K."/>
            <person name="Lindquist E.A."/>
            <person name="Lipzen A."/>
            <person name="Lundell T."/>
            <person name="Morin E."/>
            <person name="Murat C."/>
            <person name="Riley R."/>
            <person name="Ohm R."/>
            <person name="Sun H."/>
            <person name="Tunlid A."/>
            <person name="Henrissat B."/>
            <person name="Grigoriev I.V."/>
            <person name="Hibbett D.S."/>
            <person name="Martin F."/>
        </authorList>
    </citation>
    <scope>NUCLEOTIDE SEQUENCE [LARGE SCALE GENOMIC DNA]</scope>
    <source>
        <strain evidence="12 13">Koide BX008</strain>
    </source>
</reference>
<evidence type="ECO:0000256" key="3">
    <source>
        <dbReference type="ARBA" id="ARBA00010617"/>
    </source>
</evidence>
<evidence type="ECO:0000256" key="2">
    <source>
        <dbReference type="ARBA" id="ARBA00005179"/>
    </source>
</evidence>
<dbReference type="SUPFAM" id="SSF48264">
    <property type="entry name" value="Cytochrome P450"/>
    <property type="match status" value="1"/>
</dbReference>
<keyword evidence="7 9" id="KW-0408">Iron</keyword>
<evidence type="ECO:0000256" key="8">
    <source>
        <dbReference type="ARBA" id="ARBA00023033"/>
    </source>
</evidence>
<proteinExistence type="inferred from homology"/>
<comment type="cofactor">
    <cofactor evidence="1 9">
        <name>heme</name>
        <dbReference type="ChEBI" id="CHEBI:30413"/>
    </cofactor>
</comment>
<evidence type="ECO:0000256" key="1">
    <source>
        <dbReference type="ARBA" id="ARBA00001971"/>
    </source>
</evidence>
<evidence type="ECO:0000256" key="11">
    <source>
        <dbReference type="SAM" id="Phobius"/>
    </source>
</evidence>
<organism evidence="12 13">
    <name type="scientific">Amanita muscaria (strain Koide BX008)</name>
    <dbReference type="NCBI Taxonomy" id="946122"/>
    <lineage>
        <taxon>Eukaryota</taxon>
        <taxon>Fungi</taxon>
        <taxon>Dikarya</taxon>
        <taxon>Basidiomycota</taxon>
        <taxon>Agaricomycotina</taxon>
        <taxon>Agaricomycetes</taxon>
        <taxon>Agaricomycetidae</taxon>
        <taxon>Agaricales</taxon>
        <taxon>Pluteineae</taxon>
        <taxon>Amanitaceae</taxon>
        <taxon>Amanita</taxon>
    </lineage>
</organism>
<dbReference type="PROSITE" id="PS00086">
    <property type="entry name" value="CYTOCHROME_P450"/>
    <property type="match status" value="1"/>
</dbReference>
<feature type="binding site" description="axial binding residue" evidence="9">
    <location>
        <position position="493"/>
    </location>
    <ligand>
        <name>heme</name>
        <dbReference type="ChEBI" id="CHEBI:30413"/>
    </ligand>
    <ligandPart>
        <name>Fe</name>
        <dbReference type="ChEBI" id="CHEBI:18248"/>
    </ligandPart>
</feature>
<keyword evidence="13" id="KW-1185">Reference proteome</keyword>
<evidence type="ECO:0000313" key="13">
    <source>
        <dbReference type="Proteomes" id="UP000054549"/>
    </source>
</evidence>
<comment type="similarity">
    <text evidence="3 10">Belongs to the cytochrome P450 family.</text>
</comment>
<dbReference type="EMBL" id="KN818382">
    <property type="protein sequence ID" value="KIL57118.1"/>
    <property type="molecule type" value="Genomic_DNA"/>
</dbReference>
<evidence type="ECO:0000256" key="10">
    <source>
        <dbReference type="RuleBase" id="RU000461"/>
    </source>
</evidence>
<dbReference type="HOGENOM" id="CLU_001570_2_3_1"/>
<keyword evidence="5 9" id="KW-0479">Metal-binding</keyword>
<dbReference type="PANTHER" id="PTHR46300:SF7">
    <property type="entry name" value="P450, PUTATIVE (EUROFUNG)-RELATED"/>
    <property type="match status" value="1"/>
</dbReference>
<dbReference type="OrthoDB" id="2789670at2759"/>
<dbReference type="InterPro" id="IPR050364">
    <property type="entry name" value="Cytochrome_P450_fung"/>
</dbReference>
<dbReference type="Gene3D" id="1.10.630.10">
    <property type="entry name" value="Cytochrome P450"/>
    <property type="match status" value="1"/>
</dbReference>
<keyword evidence="11" id="KW-0812">Transmembrane</keyword>
<keyword evidence="4 9" id="KW-0349">Heme</keyword>
<dbReference type="CDD" id="cd11065">
    <property type="entry name" value="CYP64-like"/>
    <property type="match status" value="1"/>
</dbReference>
<dbReference type="InterPro" id="IPR001128">
    <property type="entry name" value="Cyt_P450"/>
</dbReference>
<keyword evidence="11" id="KW-0472">Membrane</keyword>
<gene>
    <name evidence="12" type="ORF">M378DRAFT_16464</name>
</gene>